<dbReference type="CDD" id="cd00431">
    <property type="entry name" value="cysteine_hydrolases"/>
    <property type="match status" value="1"/>
</dbReference>
<protein>
    <submittedName>
        <fullName evidence="3">Cysteine hydrolase family protein</fullName>
    </submittedName>
</protein>
<dbReference type="InterPro" id="IPR050272">
    <property type="entry name" value="Isochorismatase-like_hydrls"/>
</dbReference>
<gene>
    <name evidence="3" type="ORF">ACFOOL_06770</name>
</gene>
<dbReference type="InterPro" id="IPR036380">
    <property type="entry name" value="Isochorismatase-like_sf"/>
</dbReference>
<feature type="domain" description="Isochorismatase-like" evidence="2">
    <location>
        <begin position="6"/>
        <end position="182"/>
    </location>
</feature>
<dbReference type="EMBL" id="JBHRYD010000004">
    <property type="protein sequence ID" value="MFC3704453.1"/>
    <property type="molecule type" value="Genomic_DNA"/>
</dbReference>
<evidence type="ECO:0000256" key="1">
    <source>
        <dbReference type="ARBA" id="ARBA00022801"/>
    </source>
</evidence>
<organism evidence="3 4">
    <name type="scientific">Devosia honganensis</name>
    <dbReference type="NCBI Taxonomy" id="1610527"/>
    <lineage>
        <taxon>Bacteria</taxon>
        <taxon>Pseudomonadati</taxon>
        <taxon>Pseudomonadota</taxon>
        <taxon>Alphaproteobacteria</taxon>
        <taxon>Hyphomicrobiales</taxon>
        <taxon>Devosiaceae</taxon>
        <taxon>Devosia</taxon>
    </lineage>
</organism>
<evidence type="ECO:0000313" key="3">
    <source>
        <dbReference type="EMBL" id="MFC3704453.1"/>
    </source>
</evidence>
<dbReference type="Gene3D" id="3.40.50.850">
    <property type="entry name" value="Isochorismatase-like"/>
    <property type="match status" value="1"/>
</dbReference>
<evidence type="ECO:0000313" key="4">
    <source>
        <dbReference type="Proteomes" id="UP001595613"/>
    </source>
</evidence>
<dbReference type="GO" id="GO:0016787">
    <property type="term" value="F:hydrolase activity"/>
    <property type="evidence" value="ECO:0007669"/>
    <property type="project" value="UniProtKB-KW"/>
</dbReference>
<comment type="caution">
    <text evidence="3">The sequence shown here is derived from an EMBL/GenBank/DDBJ whole genome shotgun (WGS) entry which is preliminary data.</text>
</comment>
<sequence length="221" mass="24805">MTNAKTALLVIDLQEANRPTGAWPVFDYSGVIDRSRAVIEAAREAGIQVIYTRHWHARDGSDLLRFEKVGEDGQPTHCVEDSDAAQISPEVASADGDIIIDKTRYSAFFGTRLESVLQRLNIENLMILGVWTEACVETTVNDAVWKGYRVTLVKDAMTTATRTMHKSAILSMANWLYGGEIVVAEQAVKLMRGEPYRSWKFSVPSQFLFEAETIKQLYDQI</sequence>
<dbReference type="Proteomes" id="UP001595613">
    <property type="component" value="Unassembled WGS sequence"/>
</dbReference>
<accession>A0ABV7WYS9</accession>
<dbReference type="PANTHER" id="PTHR43540">
    <property type="entry name" value="PEROXYUREIDOACRYLATE/UREIDOACRYLATE AMIDOHYDROLASE-RELATED"/>
    <property type="match status" value="1"/>
</dbReference>
<dbReference type="PANTHER" id="PTHR43540:SF6">
    <property type="entry name" value="ISOCHORISMATASE-LIKE DOMAIN-CONTAINING PROTEIN"/>
    <property type="match status" value="1"/>
</dbReference>
<reference evidence="4" key="1">
    <citation type="journal article" date="2019" name="Int. J. Syst. Evol. Microbiol.">
        <title>The Global Catalogue of Microorganisms (GCM) 10K type strain sequencing project: providing services to taxonomists for standard genome sequencing and annotation.</title>
        <authorList>
            <consortium name="The Broad Institute Genomics Platform"/>
            <consortium name="The Broad Institute Genome Sequencing Center for Infectious Disease"/>
            <person name="Wu L."/>
            <person name="Ma J."/>
        </authorList>
    </citation>
    <scope>NUCLEOTIDE SEQUENCE [LARGE SCALE GENOMIC DNA]</scope>
    <source>
        <strain evidence="4">KCTC 42281</strain>
    </source>
</reference>
<evidence type="ECO:0000259" key="2">
    <source>
        <dbReference type="Pfam" id="PF00857"/>
    </source>
</evidence>
<dbReference type="SUPFAM" id="SSF52499">
    <property type="entry name" value="Isochorismatase-like hydrolases"/>
    <property type="match status" value="1"/>
</dbReference>
<proteinExistence type="predicted"/>
<keyword evidence="4" id="KW-1185">Reference proteome</keyword>
<keyword evidence="1 3" id="KW-0378">Hydrolase</keyword>
<dbReference type="InterPro" id="IPR000868">
    <property type="entry name" value="Isochorismatase-like_dom"/>
</dbReference>
<dbReference type="Pfam" id="PF00857">
    <property type="entry name" value="Isochorismatase"/>
    <property type="match status" value="1"/>
</dbReference>
<name>A0ABV7WYS9_9HYPH</name>
<dbReference type="RefSeq" id="WP_380096070.1">
    <property type="nucleotide sequence ID" value="NZ_JBHRYD010000004.1"/>
</dbReference>